<evidence type="ECO:0000313" key="10">
    <source>
        <dbReference type="EMBL" id="MBK1712269.1"/>
    </source>
</evidence>
<evidence type="ECO:0000256" key="8">
    <source>
        <dbReference type="ARBA" id="ARBA00046332"/>
    </source>
</evidence>
<dbReference type="EMBL" id="NRRU01000015">
    <property type="protein sequence ID" value="MBK1712269.1"/>
    <property type="molecule type" value="Genomic_DNA"/>
</dbReference>
<keyword evidence="6" id="KW-0411">Iron-sulfur</keyword>
<comment type="caution">
    <text evidence="10">The sequence shown here is derived from an EMBL/GenBank/DDBJ whole genome shotgun (WGS) entry which is preliminary data.</text>
</comment>
<gene>
    <name evidence="10" type="ORF">CKO43_05690</name>
</gene>
<feature type="domain" description="BFD-like [2Fe-2S]-binding" evidence="9">
    <location>
        <begin position="2"/>
        <end position="50"/>
    </location>
</feature>
<reference evidence="10" key="2">
    <citation type="journal article" date="2020" name="Microorganisms">
        <title>Osmotic Adaptation and Compatible Solute Biosynthesis of Phototrophic Bacteria as Revealed from Genome Analyses.</title>
        <authorList>
            <person name="Imhoff J.F."/>
            <person name="Rahn T."/>
            <person name="Kunzel S."/>
            <person name="Keller A."/>
            <person name="Neulinger S.C."/>
        </authorList>
    </citation>
    <scope>NUCLEOTIDE SEQUENCE</scope>
    <source>
        <strain evidence="10">IM 151</strain>
    </source>
</reference>
<evidence type="ECO:0000256" key="6">
    <source>
        <dbReference type="ARBA" id="ARBA00023014"/>
    </source>
</evidence>
<keyword evidence="1" id="KW-0813">Transport</keyword>
<dbReference type="InterPro" id="IPR052371">
    <property type="entry name" value="BFD-associated_ferredoxin"/>
</dbReference>
<evidence type="ECO:0000256" key="7">
    <source>
        <dbReference type="ARBA" id="ARBA00039386"/>
    </source>
</evidence>
<dbReference type="Gene3D" id="1.10.10.1100">
    <property type="entry name" value="BFD-like [2Fe-2S]-binding domain"/>
    <property type="match status" value="1"/>
</dbReference>
<name>A0ABS1DQJ4_RUBGE</name>
<keyword evidence="3" id="KW-0479">Metal-binding</keyword>
<evidence type="ECO:0000256" key="3">
    <source>
        <dbReference type="ARBA" id="ARBA00022723"/>
    </source>
</evidence>
<evidence type="ECO:0000256" key="1">
    <source>
        <dbReference type="ARBA" id="ARBA00022448"/>
    </source>
</evidence>
<keyword evidence="5" id="KW-0408">Iron</keyword>
<keyword evidence="4" id="KW-0249">Electron transport</keyword>
<proteinExistence type="inferred from homology"/>
<protein>
    <recommendedName>
        <fullName evidence="7">Bacterioferritin-associated ferredoxin</fullName>
    </recommendedName>
</protein>
<dbReference type="Pfam" id="PF04324">
    <property type="entry name" value="Fer2_BFD"/>
    <property type="match status" value="1"/>
</dbReference>
<evidence type="ECO:0000259" key="9">
    <source>
        <dbReference type="Pfam" id="PF04324"/>
    </source>
</evidence>
<comment type="similarity">
    <text evidence="8">Belongs to the Bfd family.</text>
</comment>
<evidence type="ECO:0000256" key="4">
    <source>
        <dbReference type="ARBA" id="ARBA00022982"/>
    </source>
</evidence>
<keyword evidence="11" id="KW-1185">Reference proteome</keyword>
<dbReference type="RefSeq" id="WP_200228333.1">
    <property type="nucleotide sequence ID" value="NZ_NRRT01000019.1"/>
</dbReference>
<accession>A0ABS1DQJ4</accession>
<dbReference type="InterPro" id="IPR041854">
    <property type="entry name" value="BFD-like_2Fe2S-bd_dom_sf"/>
</dbReference>
<keyword evidence="2" id="KW-0001">2Fe-2S</keyword>
<organism evidence="10 11">
    <name type="scientific">Rubrivivax gelatinosus</name>
    <name type="common">Rhodocyclus gelatinosus</name>
    <name type="synonym">Rhodopseudomonas gelatinosa</name>
    <dbReference type="NCBI Taxonomy" id="28068"/>
    <lineage>
        <taxon>Bacteria</taxon>
        <taxon>Pseudomonadati</taxon>
        <taxon>Pseudomonadota</taxon>
        <taxon>Betaproteobacteria</taxon>
        <taxon>Burkholderiales</taxon>
        <taxon>Sphaerotilaceae</taxon>
        <taxon>Rubrivivax</taxon>
    </lineage>
</organism>
<dbReference type="InterPro" id="IPR007419">
    <property type="entry name" value="BFD-like_2Fe2S-bd_dom"/>
</dbReference>
<evidence type="ECO:0000256" key="2">
    <source>
        <dbReference type="ARBA" id="ARBA00022714"/>
    </source>
</evidence>
<dbReference type="PANTHER" id="PTHR37424:SF1">
    <property type="entry name" value="BACTERIOFERRITIN-ASSOCIATED FERREDOXIN"/>
    <property type="match status" value="1"/>
</dbReference>
<reference evidence="10" key="1">
    <citation type="submission" date="2017-08" db="EMBL/GenBank/DDBJ databases">
        <authorList>
            <person name="Imhoff J.F."/>
            <person name="Rahn T."/>
            <person name="Kuenzel S."/>
            <person name="Neulinger S.C."/>
        </authorList>
    </citation>
    <scope>NUCLEOTIDE SEQUENCE</scope>
    <source>
        <strain evidence="10">IM 151</strain>
    </source>
</reference>
<evidence type="ECO:0000313" key="11">
    <source>
        <dbReference type="Proteomes" id="UP001041814"/>
    </source>
</evidence>
<sequence>MIVCLCHRVSDRDIAAAVQAGTRCFDVLQDDLGVASSCGCCHDCAREVFDAAVDRHAGNCCQSVAAASAQSA</sequence>
<dbReference type="Proteomes" id="UP001041814">
    <property type="component" value="Unassembled WGS sequence"/>
</dbReference>
<evidence type="ECO:0000256" key="5">
    <source>
        <dbReference type="ARBA" id="ARBA00023004"/>
    </source>
</evidence>
<dbReference type="PANTHER" id="PTHR37424">
    <property type="entry name" value="BACTERIOFERRITIN-ASSOCIATED FERREDOXIN"/>
    <property type="match status" value="1"/>
</dbReference>